<sequence length="361" mass="39093">MLDTTRSALLSTLLLAAALVPAGVFGSVQHTSIALDRRSAAVDDGSECYKDFATDPTCAIVNVAIFEDTECNKPLELFRRTSRAMIKGNEQMNWDGSVAHSLQQPLGSIRVLAATKGLGIGFAKEEESDTVVQNTAWMSADQVWDAFQTKDCITFPNLDSRAAKIWTARRQDIMNQGGYVWNPDNIPIRVCGACTTPSNNAVEKRHTRPHQHARNRSRAVCLEPVSYGAGGVLLMYNSSDCTGSATKQLYSSVQCTSLSTTNFKSYKAIAPSGPTVDTIFSPVYYDLNANGYHACAQQDVDARPFEYNKCQKLVNEDVFVGVYGVDPDHPQDGPAKGDKVLKQGHGGLLLAPNPNAGGKGH</sequence>
<dbReference type="GeneID" id="24109477"/>
<dbReference type="eggNOG" id="ENOG502R350">
    <property type="taxonomic scope" value="Eukaryota"/>
</dbReference>
<protein>
    <submittedName>
        <fullName evidence="3">Uncharacterized protein</fullName>
    </submittedName>
</protein>
<name>R9P5H0_PSEHS</name>
<feature type="region of interest" description="Disordered" evidence="1">
    <location>
        <begin position="330"/>
        <end position="361"/>
    </location>
</feature>
<dbReference type="HOGENOM" id="CLU_781175_0_0_1"/>
<evidence type="ECO:0000256" key="1">
    <source>
        <dbReference type="SAM" id="MobiDB-lite"/>
    </source>
</evidence>
<dbReference type="RefSeq" id="XP_012190198.1">
    <property type="nucleotide sequence ID" value="XM_012334808.1"/>
</dbReference>
<evidence type="ECO:0000313" key="3">
    <source>
        <dbReference type="EMBL" id="GAC96611.1"/>
    </source>
</evidence>
<feature type="compositionally biased region" description="Basic and acidic residues" evidence="1">
    <location>
        <begin position="330"/>
        <end position="341"/>
    </location>
</feature>
<dbReference type="Proteomes" id="UP000014071">
    <property type="component" value="Unassembled WGS sequence"/>
</dbReference>
<feature type="chain" id="PRO_5004478322" evidence="2">
    <location>
        <begin position="27"/>
        <end position="361"/>
    </location>
</feature>
<dbReference type="OrthoDB" id="2543700at2759"/>
<proteinExistence type="predicted"/>
<feature type="signal peptide" evidence="2">
    <location>
        <begin position="1"/>
        <end position="26"/>
    </location>
</feature>
<gene>
    <name evidence="3" type="ORF">PHSY_004194</name>
</gene>
<evidence type="ECO:0000256" key="2">
    <source>
        <dbReference type="SAM" id="SignalP"/>
    </source>
</evidence>
<dbReference type="EMBL" id="DF238805">
    <property type="protein sequence ID" value="GAC96611.1"/>
    <property type="molecule type" value="Genomic_DNA"/>
</dbReference>
<reference evidence="4" key="1">
    <citation type="journal article" date="2013" name="Genome Announc.">
        <title>Draft genome sequence of the basidiomycetous yeast-like fungus Pseudozyma hubeiensis SY62, which produces an abundant amount of the biosurfactant mannosylerythritol lipids.</title>
        <authorList>
            <person name="Konishi M."/>
            <person name="Hatada Y."/>
            <person name="Horiuchi J."/>
        </authorList>
    </citation>
    <scope>NUCLEOTIDE SEQUENCE [LARGE SCALE GENOMIC DNA]</scope>
    <source>
        <strain evidence="4">SY62</strain>
    </source>
</reference>
<organism evidence="3 4">
    <name type="scientific">Pseudozyma hubeiensis (strain SY62)</name>
    <name type="common">Yeast</name>
    <dbReference type="NCBI Taxonomy" id="1305764"/>
    <lineage>
        <taxon>Eukaryota</taxon>
        <taxon>Fungi</taxon>
        <taxon>Dikarya</taxon>
        <taxon>Basidiomycota</taxon>
        <taxon>Ustilaginomycotina</taxon>
        <taxon>Ustilaginomycetes</taxon>
        <taxon>Ustilaginales</taxon>
        <taxon>Ustilaginaceae</taxon>
        <taxon>Pseudozyma</taxon>
    </lineage>
</organism>
<dbReference type="AlphaFoldDB" id="R9P5H0"/>
<accession>R9P5H0</accession>
<evidence type="ECO:0000313" key="4">
    <source>
        <dbReference type="Proteomes" id="UP000014071"/>
    </source>
</evidence>
<keyword evidence="4" id="KW-1185">Reference proteome</keyword>
<keyword evidence="2" id="KW-0732">Signal</keyword>